<name>A0ABS2NGP8_9BACI</name>
<dbReference type="SUPFAM" id="SSF100950">
    <property type="entry name" value="NagB/RpiA/CoA transferase-like"/>
    <property type="match status" value="1"/>
</dbReference>
<organism evidence="4 5">
    <name type="scientific">Rossellomorea pakistanensis</name>
    <dbReference type="NCBI Taxonomy" id="992288"/>
    <lineage>
        <taxon>Bacteria</taxon>
        <taxon>Bacillati</taxon>
        <taxon>Bacillota</taxon>
        <taxon>Bacilli</taxon>
        <taxon>Bacillales</taxon>
        <taxon>Bacillaceae</taxon>
        <taxon>Rossellomorea</taxon>
    </lineage>
</organism>
<evidence type="ECO:0000313" key="4">
    <source>
        <dbReference type="EMBL" id="MBM7587007.1"/>
    </source>
</evidence>
<dbReference type="EMBL" id="JAFBDZ010000003">
    <property type="protein sequence ID" value="MBM7587007.1"/>
    <property type="molecule type" value="Genomic_DNA"/>
</dbReference>
<dbReference type="InterPro" id="IPR037171">
    <property type="entry name" value="NagB/RpiA_transferase-like"/>
</dbReference>
<evidence type="ECO:0000256" key="1">
    <source>
        <dbReference type="ARBA" id="ARBA00023015"/>
    </source>
</evidence>
<dbReference type="SMART" id="SM01134">
    <property type="entry name" value="DeoRC"/>
    <property type="match status" value="1"/>
</dbReference>
<keyword evidence="5" id="KW-1185">Reference proteome</keyword>
<dbReference type="Gene3D" id="3.40.50.1360">
    <property type="match status" value="1"/>
</dbReference>
<dbReference type="Proteomes" id="UP001646157">
    <property type="component" value="Unassembled WGS sequence"/>
</dbReference>
<dbReference type="InterPro" id="IPR001034">
    <property type="entry name" value="DeoR_HTH"/>
</dbReference>
<keyword evidence="1" id="KW-0805">Transcription regulation</keyword>
<dbReference type="InterPro" id="IPR036390">
    <property type="entry name" value="WH_DNA-bd_sf"/>
</dbReference>
<dbReference type="InterPro" id="IPR036388">
    <property type="entry name" value="WH-like_DNA-bd_sf"/>
</dbReference>
<dbReference type="PROSITE" id="PS51000">
    <property type="entry name" value="HTH_DEOR_2"/>
    <property type="match status" value="1"/>
</dbReference>
<dbReference type="PANTHER" id="PTHR30363">
    <property type="entry name" value="HTH-TYPE TRANSCRIPTIONAL REGULATOR SRLR-RELATED"/>
    <property type="match status" value="1"/>
</dbReference>
<keyword evidence="2" id="KW-0804">Transcription</keyword>
<dbReference type="PANTHER" id="PTHR30363:SF44">
    <property type="entry name" value="AGA OPERON TRANSCRIPTIONAL REPRESSOR-RELATED"/>
    <property type="match status" value="1"/>
</dbReference>
<evidence type="ECO:0000313" key="5">
    <source>
        <dbReference type="Proteomes" id="UP001646157"/>
    </source>
</evidence>
<dbReference type="Pfam" id="PF08220">
    <property type="entry name" value="HTH_DeoR"/>
    <property type="match status" value="1"/>
</dbReference>
<dbReference type="SUPFAM" id="SSF46785">
    <property type="entry name" value="Winged helix' DNA-binding domain"/>
    <property type="match status" value="1"/>
</dbReference>
<evidence type="ECO:0000256" key="2">
    <source>
        <dbReference type="ARBA" id="ARBA00023163"/>
    </source>
</evidence>
<dbReference type="Pfam" id="PF00455">
    <property type="entry name" value="DeoRC"/>
    <property type="match status" value="1"/>
</dbReference>
<dbReference type="Gene3D" id="1.10.10.10">
    <property type="entry name" value="Winged helix-like DNA-binding domain superfamily/Winged helix DNA-binding domain"/>
    <property type="match status" value="1"/>
</dbReference>
<proteinExistence type="predicted"/>
<comment type="caution">
    <text evidence="4">The sequence shown here is derived from an EMBL/GenBank/DDBJ whole genome shotgun (WGS) entry which is preliminary data.</text>
</comment>
<reference evidence="4 5" key="1">
    <citation type="submission" date="2021-01" db="EMBL/GenBank/DDBJ databases">
        <title>Genomic Encyclopedia of Type Strains, Phase IV (KMG-IV): sequencing the most valuable type-strain genomes for metagenomic binning, comparative biology and taxonomic classification.</title>
        <authorList>
            <person name="Goeker M."/>
        </authorList>
    </citation>
    <scope>NUCLEOTIDE SEQUENCE [LARGE SCALE GENOMIC DNA]</scope>
    <source>
        <strain evidence="4 5">DSM 24834</strain>
    </source>
</reference>
<sequence>MSLLAEERKTIIMAEIDEFGQVRVNELAKKFDVSTETIRRYLEELESEKKLKKVYGGAVKVNDEIGEPTMYEREIIRIDEKKKIANRAIACIEDRDVIVIDEGSTTLQMVKGLCEKRNLTVVTNSFPVASMLMSYSNKQQFDGEVIFIGGKVRSLHYRSSGSLSEKIAEEFFPDKAFISADGIVSKQGVMSFDLEKSLLAQVYIKNASTSYILADHSKIDTKANYRLASMEDIDYIISDIDIPGHWKTVRGIEDKWLSC</sequence>
<dbReference type="PRINTS" id="PR00037">
    <property type="entry name" value="HTHLACR"/>
</dbReference>
<evidence type="ECO:0000259" key="3">
    <source>
        <dbReference type="PROSITE" id="PS51000"/>
    </source>
</evidence>
<dbReference type="InterPro" id="IPR014036">
    <property type="entry name" value="DeoR-like_C"/>
</dbReference>
<feature type="domain" description="HTH deoR-type" evidence="3">
    <location>
        <begin position="5"/>
        <end position="60"/>
    </location>
</feature>
<protein>
    <submittedName>
        <fullName evidence="4">DeoR/GlpR family transcriptional regulator of sugar metabolism</fullName>
    </submittedName>
</protein>
<dbReference type="RefSeq" id="WP_205174163.1">
    <property type="nucleotide sequence ID" value="NZ_JAFBDZ010000003.1"/>
</dbReference>
<gene>
    <name evidence="4" type="ORF">JOC86_003559</name>
</gene>
<accession>A0ABS2NGP8</accession>
<dbReference type="InterPro" id="IPR050313">
    <property type="entry name" value="Carb_Metab_HTH_regulators"/>
</dbReference>
<dbReference type="SMART" id="SM00420">
    <property type="entry name" value="HTH_DEOR"/>
    <property type="match status" value="1"/>
</dbReference>